<accession>A0A6C0J6R6</accession>
<dbReference type="GO" id="GO:0008610">
    <property type="term" value="P:lipid biosynthetic process"/>
    <property type="evidence" value="ECO:0007669"/>
    <property type="project" value="InterPro"/>
</dbReference>
<evidence type="ECO:0000256" key="3">
    <source>
        <dbReference type="ARBA" id="ARBA00022989"/>
    </source>
</evidence>
<feature type="transmembrane region" description="Helical" evidence="5">
    <location>
        <begin position="123"/>
        <end position="144"/>
    </location>
</feature>
<feature type="transmembrane region" description="Helical" evidence="5">
    <location>
        <begin position="82"/>
        <end position="103"/>
    </location>
</feature>
<feature type="transmembrane region" description="Helical" evidence="5">
    <location>
        <begin position="41"/>
        <end position="62"/>
    </location>
</feature>
<evidence type="ECO:0000256" key="1">
    <source>
        <dbReference type="ARBA" id="ARBA00004370"/>
    </source>
</evidence>
<reference evidence="7" key="1">
    <citation type="journal article" date="2020" name="Nature">
        <title>Giant virus diversity and host interactions through global metagenomics.</title>
        <authorList>
            <person name="Schulz F."/>
            <person name="Roux S."/>
            <person name="Paez-Espino D."/>
            <person name="Jungbluth S."/>
            <person name="Walsh D.A."/>
            <person name="Denef V.J."/>
            <person name="McMahon K.D."/>
            <person name="Konstantinidis K.T."/>
            <person name="Eloe-Fadrosh E.A."/>
            <person name="Kyrpides N.C."/>
            <person name="Woyke T."/>
        </authorList>
    </citation>
    <scope>NUCLEOTIDE SEQUENCE</scope>
    <source>
        <strain evidence="7">GVMAG-M-3300025860-25</strain>
    </source>
</reference>
<comment type="subcellular location">
    <subcellularLocation>
        <location evidence="1">Membrane</location>
    </subcellularLocation>
</comment>
<organism evidence="7">
    <name type="scientific">viral metagenome</name>
    <dbReference type="NCBI Taxonomy" id="1070528"/>
    <lineage>
        <taxon>unclassified sequences</taxon>
        <taxon>metagenomes</taxon>
        <taxon>organismal metagenomes</taxon>
    </lineage>
</organism>
<keyword evidence="2 5" id="KW-0812">Transmembrane</keyword>
<name>A0A6C0J6R6_9ZZZZ</name>
<evidence type="ECO:0000313" key="7">
    <source>
        <dbReference type="EMBL" id="QHU01415.1"/>
    </source>
</evidence>
<dbReference type="AlphaFoldDB" id="A0A6C0J6R6"/>
<dbReference type="InterPro" id="IPR006694">
    <property type="entry name" value="Fatty_acid_hydroxylase"/>
</dbReference>
<dbReference type="GO" id="GO:0005506">
    <property type="term" value="F:iron ion binding"/>
    <property type="evidence" value="ECO:0007669"/>
    <property type="project" value="InterPro"/>
</dbReference>
<dbReference type="Pfam" id="PF04116">
    <property type="entry name" value="FA_hydroxylase"/>
    <property type="match status" value="1"/>
</dbReference>
<proteinExistence type="predicted"/>
<keyword evidence="4 5" id="KW-0472">Membrane</keyword>
<sequence length="209" mass="25001">MYYFIFLTTFITTSSLCAFADFVLPHLRLSTKKNEDPYKDYIIMLPIVIRNLVISYPVFYFIENYLCITKNIKQNIYNYHTITYLILWMFFADIFLYIVHRLFHTKQLYFLHKTHHEFSNPYGIGSIYCSITEMVCSNILALLLPIYMIDIPENMILCMIGGMTFWTVFMSHGCFQEFNQSHIIHHRKFNCNYGLFITDRIMGTKENKM</sequence>
<evidence type="ECO:0000256" key="2">
    <source>
        <dbReference type="ARBA" id="ARBA00022692"/>
    </source>
</evidence>
<keyword evidence="3 5" id="KW-1133">Transmembrane helix</keyword>
<evidence type="ECO:0000256" key="4">
    <source>
        <dbReference type="ARBA" id="ARBA00023136"/>
    </source>
</evidence>
<feature type="domain" description="Fatty acid hydroxylase" evidence="6">
    <location>
        <begin position="86"/>
        <end position="204"/>
    </location>
</feature>
<dbReference type="EMBL" id="MN740340">
    <property type="protein sequence ID" value="QHU01415.1"/>
    <property type="molecule type" value="Genomic_DNA"/>
</dbReference>
<dbReference type="GO" id="GO:0016020">
    <property type="term" value="C:membrane"/>
    <property type="evidence" value="ECO:0007669"/>
    <property type="project" value="UniProtKB-SubCell"/>
</dbReference>
<evidence type="ECO:0000256" key="5">
    <source>
        <dbReference type="SAM" id="Phobius"/>
    </source>
</evidence>
<protein>
    <recommendedName>
        <fullName evidence="6">Fatty acid hydroxylase domain-containing protein</fullName>
    </recommendedName>
</protein>
<evidence type="ECO:0000259" key="6">
    <source>
        <dbReference type="Pfam" id="PF04116"/>
    </source>
</evidence>
<dbReference type="GO" id="GO:0016491">
    <property type="term" value="F:oxidoreductase activity"/>
    <property type="evidence" value="ECO:0007669"/>
    <property type="project" value="InterPro"/>
</dbReference>
<dbReference type="InterPro" id="IPR050307">
    <property type="entry name" value="Sterol_Desaturase_Related"/>
</dbReference>
<dbReference type="PANTHER" id="PTHR11863">
    <property type="entry name" value="STEROL DESATURASE"/>
    <property type="match status" value="1"/>
</dbReference>